<feature type="region of interest" description="Disordered" evidence="1">
    <location>
        <begin position="1"/>
        <end position="53"/>
    </location>
</feature>
<sequence>MRPWGRASTRHRRPRCCPDPCAQHRQRNLPKRAELRQDGREPKEPPMSVPHATPAYSELVASEVWRQEATEWIEDTVGRLGYRVRGPLTQPRIRPWSTQLVVPTDHGTVWFKAAGEPMRFEPGLQRLLARLLPDLVASPLAVDTARGWMLTADHGPLLADDAAAAGDDLREVVRVTARAQRALVEHRDALLATGMPDCSPSTIPERFDQLLDALAALPPDLPSHLEPSEADRFRARRAELVDACAAMAESDFPTTFQHGDLHLKNAYRAGGATRLFDFGDAQWAAAVEVLAVPHAIVSGDPDGPSWSSLVADYLAAWDLDHTTFGIAWNASHFTHAVNRAFTWWRCLQSATDDEWRQWGDAPLAHLREMMRP</sequence>
<dbReference type="Pfam" id="PF01636">
    <property type="entry name" value="APH"/>
    <property type="match status" value="1"/>
</dbReference>
<dbReference type="AlphaFoldDB" id="A0A3L8PUA3"/>
<dbReference type="EMBL" id="RDBF01000001">
    <property type="protein sequence ID" value="RLV57612.1"/>
    <property type="molecule type" value="Genomic_DNA"/>
</dbReference>
<evidence type="ECO:0000259" key="2">
    <source>
        <dbReference type="Pfam" id="PF01636"/>
    </source>
</evidence>
<comment type="caution">
    <text evidence="3">The sequence shown here is derived from an EMBL/GenBank/DDBJ whole genome shotgun (WGS) entry which is preliminary data.</text>
</comment>
<accession>A0A3L8PUA3</accession>
<gene>
    <name evidence="3" type="ORF">D9V41_01435</name>
</gene>
<dbReference type="Proteomes" id="UP000282515">
    <property type="component" value="Unassembled WGS sequence"/>
</dbReference>
<dbReference type="OrthoDB" id="101887at2"/>
<dbReference type="Gene3D" id="3.90.1200.10">
    <property type="match status" value="1"/>
</dbReference>
<evidence type="ECO:0000313" key="3">
    <source>
        <dbReference type="EMBL" id="RLV57612.1"/>
    </source>
</evidence>
<dbReference type="InterPro" id="IPR002575">
    <property type="entry name" value="Aminoglycoside_PTrfase"/>
</dbReference>
<dbReference type="SUPFAM" id="SSF56112">
    <property type="entry name" value="Protein kinase-like (PK-like)"/>
    <property type="match status" value="1"/>
</dbReference>
<keyword evidence="4" id="KW-1185">Reference proteome</keyword>
<feature type="compositionally biased region" description="Basic and acidic residues" evidence="1">
    <location>
        <begin position="31"/>
        <end position="44"/>
    </location>
</feature>
<dbReference type="InterPro" id="IPR011009">
    <property type="entry name" value="Kinase-like_dom_sf"/>
</dbReference>
<proteinExistence type="predicted"/>
<evidence type="ECO:0000256" key="1">
    <source>
        <dbReference type="SAM" id="MobiDB-lite"/>
    </source>
</evidence>
<reference evidence="3 4" key="1">
    <citation type="submission" date="2018-10" db="EMBL/GenBank/DDBJ databases">
        <title>Aeromicrobium sp. 9W16Y-2 whole genome shotgun sequence.</title>
        <authorList>
            <person name="Li F."/>
        </authorList>
    </citation>
    <scope>NUCLEOTIDE SEQUENCE [LARGE SCALE GENOMIC DNA]</scope>
    <source>
        <strain evidence="3 4">9W16Y-2</strain>
    </source>
</reference>
<feature type="domain" description="Aminoglycoside phosphotransferase" evidence="2">
    <location>
        <begin position="119"/>
        <end position="294"/>
    </location>
</feature>
<evidence type="ECO:0000313" key="4">
    <source>
        <dbReference type="Proteomes" id="UP000282515"/>
    </source>
</evidence>
<organism evidence="3 4">
    <name type="scientific">Aeromicrobium phragmitis</name>
    <dbReference type="NCBI Taxonomy" id="2478914"/>
    <lineage>
        <taxon>Bacteria</taxon>
        <taxon>Bacillati</taxon>
        <taxon>Actinomycetota</taxon>
        <taxon>Actinomycetes</taxon>
        <taxon>Propionibacteriales</taxon>
        <taxon>Nocardioidaceae</taxon>
        <taxon>Aeromicrobium</taxon>
    </lineage>
</organism>
<protein>
    <recommendedName>
        <fullName evidence="2">Aminoglycoside phosphotransferase domain-containing protein</fullName>
    </recommendedName>
</protein>
<name>A0A3L8PUA3_9ACTN</name>